<proteinExistence type="predicted"/>
<dbReference type="GO" id="GO:0071944">
    <property type="term" value="C:cell periphery"/>
    <property type="evidence" value="ECO:0007669"/>
    <property type="project" value="TreeGrafter"/>
</dbReference>
<dbReference type="InterPro" id="IPR036770">
    <property type="entry name" value="Ankyrin_rpt-contain_sf"/>
</dbReference>
<gene>
    <name evidence="1" type="ORF">Agub_g6156</name>
</gene>
<dbReference type="GO" id="GO:0016020">
    <property type="term" value="C:membrane"/>
    <property type="evidence" value="ECO:0007669"/>
    <property type="project" value="TreeGrafter"/>
</dbReference>
<dbReference type="SUPFAM" id="SSF140860">
    <property type="entry name" value="Pseudo ankyrin repeat-like"/>
    <property type="match status" value="1"/>
</dbReference>
<dbReference type="PANTHER" id="PTHR12393:SF6">
    <property type="entry name" value="SPHINGOMYELIN PHOSPHODIESTERASE 2"/>
    <property type="match status" value="1"/>
</dbReference>
<keyword evidence="2" id="KW-1185">Reference proteome</keyword>
<evidence type="ECO:0000313" key="1">
    <source>
        <dbReference type="EMBL" id="GFR44819.1"/>
    </source>
</evidence>
<dbReference type="SUPFAM" id="SSF48403">
    <property type="entry name" value="Ankyrin repeat"/>
    <property type="match status" value="1"/>
</dbReference>
<feature type="non-terminal residue" evidence="1">
    <location>
        <position position="515"/>
    </location>
</feature>
<evidence type="ECO:0000313" key="2">
    <source>
        <dbReference type="Proteomes" id="UP001054857"/>
    </source>
</evidence>
<dbReference type="AlphaFoldDB" id="A0AAD3DMW8"/>
<name>A0AAD3DMW8_9CHLO</name>
<sequence>MHKRTPESFGDPPPNAARVWIPGVVDHIISFLPRNFVACTIRLLDKSFAAEYSKFNIVRLSEPTPTSAFARQWSDPANLRALTFKQRLQLLCLTSRSGSLPNLALAVANAGIVLTSSSFSAMFTSAVVACQFHICEWLIQQGCCPPATSLKEAARAGSQASCEWLLAHGCPWSPAAVYAAARGGHVGLMEWLLLQPHQQQHCLARCPVPAPASSVNPFSLLVALVEGGCSLALLQHRYLHLTTTLANDQQPQQHQQQHEVQWSEVAAEYRRAILKAAAASPGPDWQAKVAWLEAQGFPRCSDACTGAAACPDALERLTWLLARGYPANAEAATASAREGNAAALGLLLTTGGVHPGFFIAQEPAARGHLEVLAVLHSLGYRLPVEAMQVAAENGHVAVVQWLFKTAQLGGSADVAASWAARSGRLEVVGWLRQQQEYGGGGCDSGWAPGTVASAAEGGSGEMMEWLVKNGCPFRVPAAAGLKDPYVRAARNGDLATLRCLHRLGCPWDAAGSTFT</sequence>
<dbReference type="GO" id="GO:0046513">
    <property type="term" value="P:ceramide biosynthetic process"/>
    <property type="evidence" value="ECO:0007669"/>
    <property type="project" value="TreeGrafter"/>
</dbReference>
<accession>A0AAD3DMW8</accession>
<organism evidence="1 2">
    <name type="scientific">Astrephomene gubernaculifera</name>
    <dbReference type="NCBI Taxonomy" id="47775"/>
    <lineage>
        <taxon>Eukaryota</taxon>
        <taxon>Viridiplantae</taxon>
        <taxon>Chlorophyta</taxon>
        <taxon>core chlorophytes</taxon>
        <taxon>Chlorophyceae</taxon>
        <taxon>CS clade</taxon>
        <taxon>Chlamydomonadales</taxon>
        <taxon>Astrephomenaceae</taxon>
        <taxon>Astrephomene</taxon>
    </lineage>
</organism>
<dbReference type="EMBL" id="BMAR01000008">
    <property type="protein sequence ID" value="GFR44819.1"/>
    <property type="molecule type" value="Genomic_DNA"/>
</dbReference>
<dbReference type="GO" id="GO:0030149">
    <property type="term" value="P:sphingolipid catabolic process"/>
    <property type="evidence" value="ECO:0007669"/>
    <property type="project" value="TreeGrafter"/>
</dbReference>
<protein>
    <submittedName>
        <fullName evidence="1">Uncharacterized protein</fullName>
    </submittedName>
</protein>
<dbReference type="GO" id="GO:0004620">
    <property type="term" value="F:phospholipase activity"/>
    <property type="evidence" value="ECO:0007669"/>
    <property type="project" value="TreeGrafter"/>
</dbReference>
<dbReference type="Gene3D" id="1.25.40.20">
    <property type="entry name" value="Ankyrin repeat-containing domain"/>
    <property type="match status" value="1"/>
</dbReference>
<dbReference type="Proteomes" id="UP001054857">
    <property type="component" value="Unassembled WGS sequence"/>
</dbReference>
<reference evidence="1 2" key="1">
    <citation type="journal article" date="2021" name="Sci. Rep.">
        <title>Genome sequencing of the multicellular alga Astrephomene provides insights into convergent evolution of germ-soma differentiation.</title>
        <authorList>
            <person name="Yamashita S."/>
            <person name="Yamamoto K."/>
            <person name="Matsuzaki R."/>
            <person name="Suzuki S."/>
            <person name="Yamaguchi H."/>
            <person name="Hirooka S."/>
            <person name="Minakuchi Y."/>
            <person name="Miyagishima S."/>
            <person name="Kawachi M."/>
            <person name="Toyoda A."/>
            <person name="Nozaki H."/>
        </authorList>
    </citation>
    <scope>NUCLEOTIDE SEQUENCE [LARGE SCALE GENOMIC DNA]</scope>
    <source>
        <strain evidence="1 2">NIES-4017</strain>
    </source>
</reference>
<dbReference type="GO" id="GO:0005783">
    <property type="term" value="C:endoplasmic reticulum"/>
    <property type="evidence" value="ECO:0007669"/>
    <property type="project" value="TreeGrafter"/>
</dbReference>
<dbReference type="PANTHER" id="PTHR12393">
    <property type="entry name" value="SPHINGOMYELIN PHOSPHODIESTERASE RELATED"/>
    <property type="match status" value="1"/>
</dbReference>
<comment type="caution">
    <text evidence="1">The sequence shown here is derived from an EMBL/GenBank/DDBJ whole genome shotgun (WGS) entry which is preliminary data.</text>
</comment>